<protein>
    <submittedName>
        <fullName evidence="1">Uncharacterized protein</fullName>
    </submittedName>
</protein>
<proteinExistence type="predicted"/>
<dbReference type="RefSeq" id="XP_013236588.1">
    <property type="nucleotide sequence ID" value="XM_013381134.1"/>
</dbReference>
<accession>A0A098VQY7</accession>
<comment type="caution">
    <text evidence="1">The sequence shown here is derived from an EMBL/GenBank/DDBJ whole genome shotgun (WGS) entry which is preliminary data.</text>
</comment>
<gene>
    <name evidence="1" type="ORF">DI09_85p120</name>
</gene>
<dbReference type="AlphaFoldDB" id="A0A098VQY7"/>
<dbReference type="Proteomes" id="UP000029725">
    <property type="component" value="Unassembled WGS sequence"/>
</dbReference>
<organism evidence="1 2">
    <name type="scientific">Mitosporidium daphniae</name>
    <dbReference type="NCBI Taxonomy" id="1485682"/>
    <lineage>
        <taxon>Eukaryota</taxon>
        <taxon>Fungi</taxon>
        <taxon>Fungi incertae sedis</taxon>
        <taxon>Microsporidia</taxon>
        <taxon>Mitosporidium</taxon>
    </lineage>
</organism>
<sequence>MQSRTLVQSQWYSWRYSLLLPLVDILKTIGQKLSSDFQAWEHSFAQLSTISSSLNVQKASLLNQISLLEERFTCLSQFDWEKYGQLLEAIAQTDALIGERERELEVLRDHHCCVQMELTSVQRKKELLVQKIDVFSKELDELSEISKLDADLAKSKCLC</sequence>
<evidence type="ECO:0000313" key="2">
    <source>
        <dbReference type="Proteomes" id="UP000029725"/>
    </source>
</evidence>
<name>A0A098VQY7_9MICR</name>
<dbReference type="EMBL" id="JMKJ01000596">
    <property type="protein sequence ID" value="KGG50161.1"/>
    <property type="molecule type" value="Genomic_DNA"/>
</dbReference>
<dbReference type="HOGENOM" id="CLU_1661209_0_0_1"/>
<reference evidence="1 2" key="1">
    <citation type="submission" date="2014-04" db="EMBL/GenBank/DDBJ databases">
        <title>A new species of microsporidia sheds light on the evolution of extreme parasitism.</title>
        <authorList>
            <person name="Haag K.L."/>
            <person name="James T.Y."/>
            <person name="Larsson R."/>
            <person name="Schaer T.M."/>
            <person name="Refardt D."/>
            <person name="Pombert J.-F."/>
            <person name="Ebert D."/>
        </authorList>
    </citation>
    <scope>NUCLEOTIDE SEQUENCE [LARGE SCALE GENOMIC DNA]</scope>
    <source>
        <strain evidence="1 2">UGP3</strain>
        <tissue evidence="1">Spores</tissue>
    </source>
</reference>
<dbReference type="VEuPathDB" id="MicrosporidiaDB:DI09_85p120"/>
<evidence type="ECO:0000313" key="1">
    <source>
        <dbReference type="EMBL" id="KGG50161.1"/>
    </source>
</evidence>
<dbReference type="GeneID" id="25260956"/>
<keyword evidence="2" id="KW-1185">Reference proteome</keyword>